<sequence>MTSQNLYADALAAEELEPRTLLRIASERLSTVRYVFVVAIEDGIANVTQRSALEYSDAVLLGWPDMDAPDVRDAEAPNEVADFLVELEKRIDVFRAAERENDVETMADTLIRISEYVARVRKAYQPKFLLPTYAEIRRYVQQQWEEEMQEPAESGEGA</sequence>
<dbReference type="EMBL" id="MWWT01000008">
    <property type="protein sequence ID" value="OZG53581.1"/>
    <property type="molecule type" value="Genomic_DNA"/>
</dbReference>
<protein>
    <submittedName>
        <fullName evidence="1">Phosphoribosylglycinamide synthetase</fullName>
    </submittedName>
</protein>
<organism evidence="1 2">
    <name type="scientific">Alloscardovia macacae</name>
    <dbReference type="NCBI Taxonomy" id="1160091"/>
    <lineage>
        <taxon>Bacteria</taxon>
        <taxon>Bacillati</taxon>
        <taxon>Actinomycetota</taxon>
        <taxon>Actinomycetes</taxon>
        <taxon>Bifidobacteriales</taxon>
        <taxon>Bifidobacteriaceae</taxon>
        <taxon>Alloscardovia</taxon>
    </lineage>
</organism>
<keyword evidence="2" id="KW-1185">Reference proteome</keyword>
<reference evidence="1 2" key="1">
    <citation type="journal article" date="2017" name="BMC Genomics">
        <title>Comparative genomic and phylogenomic analyses of the Bifidobacteriaceae family.</title>
        <authorList>
            <person name="Lugli G.A."/>
            <person name="Milani C."/>
            <person name="Turroni F."/>
            <person name="Duranti S."/>
            <person name="Mancabelli L."/>
            <person name="Mangifesta M."/>
            <person name="Ferrario C."/>
            <person name="Modesto M."/>
            <person name="Mattarelli P."/>
            <person name="Jiri K."/>
            <person name="van Sinderen D."/>
            <person name="Ventura M."/>
        </authorList>
    </citation>
    <scope>NUCLEOTIDE SEQUENCE [LARGE SCALE GENOMIC DNA]</scope>
    <source>
        <strain evidence="1 2">DSM 24762</strain>
    </source>
</reference>
<gene>
    <name evidence="1" type="ORF">ALMA_1146</name>
</gene>
<dbReference type="Proteomes" id="UP000243657">
    <property type="component" value="Unassembled WGS sequence"/>
</dbReference>
<evidence type="ECO:0000313" key="1">
    <source>
        <dbReference type="EMBL" id="OZG53581.1"/>
    </source>
</evidence>
<comment type="caution">
    <text evidence="1">The sequence shown here is derived from an EMBL/GenBank/DDBJ whole genome shotgun (WGS) entry which is preliminary data.</text>
</comment>
<accession>A0A261F3B9</accession>
<dbReference type="RefSeq" id="WP_094726790.1">
    <property type="nucleotide sequence ID" value="NZ_JBHLWS010000009.1"/>
</dbReference>
<evidence type="ECO:0000313" key="2">
    <source>
        <dbReference type="Proteomes" id="UP000243657"/>
    </source>
</evidence>
<name>A0A261F3B9_9BIFI</name>
<proteinExistence type="predicted"/>
<dbReference type="AlphaFoldDB" id="A0A261F3B9"/>